<dbReference type="Pfam" id="PF00535">
    <property type="entry name" value="Glycos_transf_2"/>
    <property type="match status" value="1"/>
</dbReference>
<accession>A0A1F4V4H4</accession>
<organism evidence="2 3">
    <name type="scientific">candidate division WWE3 bacterium RBG_16_37_10</name>
    <dbReference type="NCBI Taxonomy" id="1802610"/>
    <lineage>
        <taxon>Bacteria</taxon>
        <taxon>Katanobacteria</taxon>
    </lineage>
</organism>
<dbReference type="SUPFAM" id="SSF53448">
    <property type="entry name" value="Nucleotide-diphospho-sugar transferases"/>
    <property type="match status" value="1"/>
</dbReference>
<dbReference type="Proteomes" id="UP000177371">
    <property type="component" value="Unassembled WGS sequence"/>
</dbReference>
<dbReference type="Gene3D" id="3.90.550.10">
    <property type="entry name" value="Spore Coat Polysaccharide Biosynthesis Protein SpsA, Chain A"/>
    <property type="match status" value="1"/>
</dbReference>
<dbReference type="STRING" id="1802610.A2W32_01075"/>
<gene>
    <name evidence="2" type="ORF">A2W32_01075</name>
</gene>
<dbReference type="CDD" id="cd04179">
    <property type="entry name" value="DPM_DPG-synthase_like"/>
    <property type="match status" value="1"/>
</dbReference>
<protein>
    <recommendedName>
        <fullName evidence="1">Glycosyltransferase 2-like domain-containing protein</fullName>
    </recommendedName>
</protein>
<evidence type="ECO:0000259" key="1">
    <source>
        <dbReference type="Pfam" id="PF00535"/>
    </source>
</evidence>
<feature type="domain" description="Glycosyltransferase 2-like" evidence="1">
    <location>
        <begin position="8"/>
        <end position="166"/>
    </location>
</feature>
<dbReference type="InterPro" id="IPR050256">
    <property type="entry name" value="Glycosyltransferase_2"/>
</dbReference>
<dbReference type="EMBL" id="MEUT01000021">
    <property type="protein sequence ID" value="OGC51403.1"/>
    <property type="molecule type" value="Genomic_DNA"/>
</dbReference>
<dbReference type="PANTHER" id="PTHR48090:SF7">
    <property type="entry name" value="RFBJ PROTEIN"/>
    <property type="match status" value="1"/>
</dbReference>
<proteinExistence type="predicted"/>
<dbReference type="InterPro" id="IPR001173">
    <property type="entry name" value="Glyco_trans_2-like"/>
</dbReference>
<dbReference type="AlphaFoldDB" id="A0A1F4V4H4"/>
<dbReference type="InterPro" id="IPR029044">
    <property type="entry name" value="Nucleotide-diphossugar_trans"/>
</dbReference>
<comment type="caution">
    <text evidence="2">The sequence shown here is derived from an EMBL/GenBank/DDBJ whole genome shotgun (WGS) entry which is preliminary data.</text>
</comment>
<reference evidence="2 3" key="1">
    <citation type="journal article" date="2016" name="Nat. Commun.">
        <title>Thousands of microbial genomes shed light on interconnected biogeochemical processes in an aquifer system.</title>
        <authorList>
            <person name="Anantharaman K."/>
            <person name="Brown C.T."/>
            <person name="Hug L.A."/>
            <person name="Sharon I."/>
            <person name="Castelle C.J."/>
            <person name="Probst A.J."/>
            <person name="Thomas B.C."/>
            <person name="Singh A."/>
            <person name="Wilkins M.J."/>
            <person name="Karaoz U."/>
            <person name="Brodie E.L."/>
            <person name="Williams K.H."/>
            <person name="Hubbard S.S."/>
            <person name="Banfield J.F."/>
        </authorList>
    </citation>
    <scope>NUCLEOTIDE SEQUENCE [LARGE SCALE GENOMIC DNA]</scope>
</reference>
<sequence>MIKSKKISVVIPCKNEEKGIAAVIKNIPSYIDEIIVVDNGSTDKTAAVAKKAGARVIKEPRKMNGVGYGYAHITGIKNAKGDYVAALDGDDTYPAYQIKEIVEKMETEGIDFVSCNRLPLKDPKVISKTRQLGIFILNLEVLFLYGTRVKDILTGMWVMKKDVYNKLNLRMGDWNLSPEIKISAIFNKDVKFTEYHIDHFVRENEPSKQAIWKTGINHAFYILKRRFTNDSIIGSWIYCKLLSRKNFFCKYSPYAVRFAL</sequence>
<evidence type="ECO:0000313" key="3">
    <source>
        <dbReference type="Proteomes" id="UP000177371"/>
    </source>
</evidence>
<name>A0A1F4V4H4_UNCKA</name>
<dbReference type="PANTHER" id="PTHR48090">
    <property type="entry name" value="UNDECAPRENYL-PHOSPHATE 4-DEOXY-4-FORMAMIDO-L-ARABINOSE TRANSFERASE-RELATED"/>
    <property type="match status" value="1"/>
</dbReference>
<evidence type="ECO:0000313" key="2">
    <source>
        <dbReference type="EMBL" id="OGC51403.1"/>
    </source>
</evidence>